<dbReference type="Pfam" id="PF00083">
    <property type="entry name" value="Sugar_tr"/>
    <property type="match status" value="1"/>
</dbReference>
<dbReference type="InterPro" id="IPR005828">
    <property type="entry name" value="MFS_sugar_transport-like"/>
</dbReference>
<dbReference type="GO" id="GO:0016020">
    <property type="term" value="C:membrane"/>
    <property type="evidence" value="ECO:0007669"/>
    <property type="project" value="UniProtKB-SubCell"/>
</dbReference>
<dbReference type="Proteomes" id="UP000308768">
    <property type="component" value="Unassembled WGS sequence"/>
</dbReference>
<dbReference type="Gene3D" id="1.20.1250.20">
    <property type="entry name" value="MFS general substrate transporter like domains"/>
    <property type="match status" value="1"/>
</dbReference>
<gene>
    <name evidence="9" type="ORF">B0A49_11196</name>
</gene>
<dbReference type="InterPro" id="IPR020846">
    <property type="entry name" value="MFS_dom"/>
</dbReference>
<dbReference type="PANTHER" id="PTHR48020">
    <property type="entry name" value="PROTON MYO-INOSITOL COTRANSPORTER"/>
    <property type="match status" value="1"/>
</dbReference>
<dbReference type="PANTHER" id="PTHR48020:SF22">
    <property type="entry name" value="MAJOR FACILITATOR SUPERFAMILY (MFS) PROFILE DOMAIN-CONTAINING PROTEIN-RELATED"/>
    <property type="match status" value="1"/>
</dbReference>
<keyword evidence="10" id="KW-1185">Reference proteome</keyword>
<feature type="transmembrane region" description="Helical" evidence="7">
    <location>
        <begin position="113"/>
        <end position="133"/>
    </location>
</feature>
<evidence type="ECO:0000259" key="8">
    <source>
        <dbReference type="PROSITE" id="PS50850"/>
    </source>
</evidence>
<dbReference type="GO" id="GO:1904679">
    <property type="term" value="P:myo-inositol import across plasma membrane"/>
    <property type="evidence" value="ECO:0007669"/>
    <property type="project" value="TreeGrafter"/>
</dbReference>
<organism evidence="9 10">
    <name type="scientific">Cryomyces minteri</name>
    <dbReference type="NCBI Taxonomy" id="331657"/>
    <lineage>
        <taxon>Eukaryota</taxon>
        <taxon>Fungi</taxon>
        <taxon>Dikarya</taxon>
        <taxon>Ascomycota</taxon>
        <taxon>Pezizomycotina</taxon>
        <taxon>Dothideomycetes</taxon>
        <taxon>Dothideomycetes incertae sedis</taxon>
        <taxon>Cryomyces</taxon>
    </lineage>
</organism>
<evidence type="ECO:0000256" key="2">
    <source>
        <dbReference type="ARBA" id="ARBA00010992"/>
    </source>
</evidence>
<evidence type="ECO:0000313" key="9">
    <source>
        <dbReference type="EMBL" id="TKA57885.1"/>
    </source>
</evidence>
<dbReference type="InterPro" id="IPR036259">
    <property type="entry name" value="MFS_trans_sf"/>
</dbReference>
<dbReference type="InterPro" id="IPR003663">
    <property type="entry name" value="Sugar/inositol_transpt"/>
</dbReference>
<sequence>MGAVNDFDEKVGIEHVEQVHTAMGTQALDDLDTIEQTQSGKYAWLVSITAAIGGMLFGYDTGIISAVLVYIGASLGHELSSNEKELITSITSGAAFFGAIFAGATADRYGRKIAIYVGCVLFIVGAILQAAAFSLAQMTVGRLVVGFGVGSAAMIVP</sequence>
<dbReference type="STRING" id="331657.A0A4U0W9D1"/>
<comment type="caution">
    <text evidence="9">The sequence shown here is derived from an EMBL/GenBank/DDBJ whole genome shotgun (WGS) entry which is preliminary data.</text>
</comment>
<name>A0A4U0W9D1_9PEZI</name>
<keyword evidence="3" id="KW-0813">Transport</keyword>
<evidence type="ECO:0000313" key="10">
    <source>
        <dbReference type="Proteomes" id="UP000308768"/>
    </source>
</evidence>
<dbReference type="InterPro" id="IPR005829">
    <property type="entry name" value="Sugar_transporter_CS"/>
</dbReference>
<dbReference type="PROSITE" id="PS50850">
    <property type="entry name" value="MFS"/>
    <property type="match status" value="1"/>
</dbReference>
<feature type="transmembrane region" description="Helical" evidence="7">
    <location>
        <begin position="86"/>
        <end position="106"/>
    </location>
</feature>
<dbReference type="PRINTS" id="PR00171">
    <property type="entry name" value="SUGRTRNSPORT"/>
</dbReference>
<feature type="transmembrane region" description="Helical" evidence="7">
    <location>
        <begin position="42"/>
        <end position="71"/>
    </location>
</feature>
<evidence type="ECO:0000256" key="4">
    <source>
        <dbReference type="ARBA" id="ARBA00022692"/>
    </source>
</evidence>
<dbReference type="OrthoDB" id="6339427at2759"/>
<evidence type="ECO:0000256" key="5">
    <source>
        <dbReference type="ARBA" id="ARBA00022989"/>
    </source>
</evidence>
<comment type="subcellular location">
    <subcellularLocation>
        <location evidence="1">Membrane</location>
        <topology evidence="1">Multi-pass membrane protein</topology>
    </subcellularLocation>
</comment>
<feature type="domain" description="Major facilitator superfamily (MFS) profile" evidence="8">
    <location>
        <begin position="46"/>
        <end position="157"/>
    </location>
</feature>
<dbReference type="AlphaFoldDB" id="A0A4U0W9D1"/>
<dbReference type="PROSITE" id="PS00216">
    <property type="entry name" value="SUGAR_TRANSPORT_1"/>
    <property type="match status" value="1"/>
</dbReference>
<evidence type="ECO:0000256" key="7">
    <source>
        <dbReference type="SAM" id="Phobius"/>
    </source>
</evidence>
<dbReference type="GO" id="GO:0005366">
    <property type="term" value="F:myo-inositol:proton symporter activity"/>
    <property type="evidence" value="ECO:0007669"/>
    <property type="project" value="TreeGrafter"/>
</dbReference>
<evidence type="ECO:0000256" key="3">
    <source>
        <dbReference type="ARBA" id="ARBA00022448"/>
    </source>
</evidence>
<dbReference type="EMBL" id="NAJN01002092">
    <property type="protein sequence ID" value="TKA57885.1"/>
    <property type="molecule type" value="Genomic_DNA"/>
</dbReference>
<proteinExistence type="inferred from homology"/>
<keyword evidence="6 7" id="KW-0472">Membrane</keyword>
<dbReference type="InterPro" id="IPR050814">
    <property type="entry name" value="Myo-inositol_Transporter"/>
</dbReference>
<protein>
    <recommendedName>
        <fullName evidence="8">Major facilitator superfamily (MFS) profile domain-containing protein</fullName>
    </recommendedName>
</protein>
<reference evidence="9 10" key="1">
    <citation type="submission" date="2017-03" db="EMBL/GenBank/DDBJ databases">
        <title>Genomes of endolithic fungi from Antarctica.</title>
        <authorList>
            <person name="Coleine C."/>
            <person name="Masonjones S."/>
            <person name="Stajich J.E."/>
        </authorList>
    </citation>
    <scope>NUCLEOTIDE SEQUENCE [LARGE SCALE GENOMIC DNA]</scope>
    <source>
        <strain evidence="9 10">CCFEE 5187</strain>
    </source>
</reference>
<keyword evidence="4 7" id="KW-0812">Transmembrane</keyword>
<comment type="similarity">
    <text evidence="2">Belongs to the major facilitator superfamily. Sugar transporter (TC 2.A.1.1) family.</text>
</comment>
<evidence type="ECO:0000256" key="6">
    <source>
        <dbReference type="ARBA" id="ARBA00023136"/>
    </source>
</evidence>
<evidence type="ECO:0000256" key="1">
    <source>
        <dbReference type="ARBA" id="ARBA00004141"/>
    </source>
</evidence>
<keyword evidence="5 7" id="KW-1133">Transmembrane helix</keyword>
<dbReference type="SUPFAM" id="SSF103473">
    <property type="entry name" value="MFS general substrate transporter"/>
    <property type="match status" value="1"/>
</dbReference>
<feature type="non-terminal residue" evidence="9">
    <location>
        <position position="157"/>
    </location>
</feature>
<accession>A0A4U0W9D1</accession>